<sequence>MLFRLTSISNAHRSYTHADIHHPLYKMLDIDTSYQHRTTSMSSV</sequence>
<name>A0A2P4ZL53_9HYPO</name>
<dbReference type="AlphaFoldDB" id="A0A2P4ZL53"/>
<dbReference type="GeneID" id="36347624"/>
<gene>
    <name evidence="1" type="ORF">TGAM01_v206114</name>
</gene>
<evidence type="ECO:0000313" key="1">
    <source>
        <dbReference type="EMBL" id="PON25033.1"/>
    </source>
</evidence>
<proteinExistence type="predicted"/>
<comment type="caution">
    <text evidence="1">The sequence shown here is derived from an EMBL/GenBank/DDBJ whole genome shotgun (WGS) entry which is preliminary data.</text>
</comment>
<protein>
    <submittedName>
        <fullName evidence="1">Uncharacterized protein</fullName>
    </submittedName>
</protein>
<keyword evidence="2" id="KW-1185">Reference proteome</keyword>
<organism evidence="1 2">
    <name type="scientific">Trichoderma gamsii</name>
    <dbReference type="NCBI Taxonomy" id="398673"/>
    <lineage>
        <taxon>Eukaryota</taxon>
        <taxon>Fungi</taxon>
        <taxon>Dikarya</taxon>
        <taxon>Ascomycota</taxon>
        <taxon>Pezizomycotina</taxon>
        <taxon>Sordariomycetes</taxon>
        <taxon>Hypocreomycetidae</taxon>
        <taxon>Hypocreales</taxon>
        <taxon>Hypocreaceae</taxon>
        <taxon>Trichoderma</taxon>
    </lineage>
</organism>
<reference evidence="1 2" key="1">
    <citation type="journal article" date="2016" name="Genome Announc.">
        <title>Draft Whole-Genome Sequence of Trichoderma gamsii T6085, a Promising Biocontrol Agent of Fusarium Head Blight on Wheat.</title>
        <authorList>
            <person name="Baroncelli R."/>
            <person name="Zapparata A."/>
            <person name="Piaggeschi G."/>
            <person name="Sarrocco S."/>
            <person name="Vannacci G."/>
        </authorList>
    </citation>
    <scope>NUCLEOTIDE SEQUENCE [LARGE SCALE GENOMIC DNA]</scope>
    <source>
        <strain evidence="1 2">T6085</strain>
    </source>
</reference>
<dbReference type="RefSeq" id="XP_024405464.1">
    <property type="nucleotide sequence ID" value="XM_024549802.1"/>
</dbReference>
<dbReference type="Proteomes" id="UP000054821">
    <property type="component" value="Unassembled WGS sequence"/>
</dbReference>
<evidence type="ECO:0000313" key="2">
    <source>
        <dbReference type="Proteomes" id="UP000054821"/>
    </source>
</evidence>
<dbReference type="EMBL" id="JPDN02000020">
    <property type="protein sequence ID" value="PON25033.1"/>
    <property type="molecule type" value="Genomic_DNA"/>
</dbReference>
<accession>A0A2P4ZL53</accession>